<dbReference type="CDD" id="cd16145">
    <property type="entry name" value="ARS_like"/>
    <property type="match status" value="1"/>
</dbReference>
<dbReference type="RefSeq" id="WP_136065227.1">
    <property type="nucleotide sequence ID" value="NZ_CAAHFH010000003.1"/>
</dbReference>
<feature type="chain" id="PRO_5028938543" evidence="5">
    <location>
        <begin position="24"/>
        <end position="480"/>
    </location>
</feature>
<gene>
    <name evidence="7" type="primary">atsA_252</name>
    <name evidence="7" type="ORF">SCARR_05225</name>
</gene>
<keyword evidence="4" id="KW-0106">Calcium</keyword>
<keyword evidence="2" id="KW-0479">Metal-binding</keyword>
<evidence type="ECO:0000259" key="6">
    <source>
        <dbReference type="Pfam" id="PF00884"/>
    </source>
</evidence>
<keyword evidence="5" id="KW-0732">Signal</keyword>
<evidence type="ECO:0000256" key="1">
    <source>
        <dbReference type="ARBA" id="ARBA00008779"/>
    </source>
</evidence>
<feature type="domain" description="Sulfatase N-terminal" evidence="6">
    <location>
        <begin position="28"/>
        <end position="360"/>
    </location>
</feature>
<evidence type="ECO:0000256" key="2">
    <source>
        <dbReference type="ARBA" id="ARBA00022723"/>
    </source>
</evidence>
<dbReference type="GO" id="GO:0004065">
    <property type="term" value="F:arylsulfatase activity"/>
    <property type="evidence" value="ECO:0007669"/>
    <property type="project" value="TreeGrafter"/>
</dbReference>
<dbReference type="PROSITE" id="PS00523">
    <property type="entry name" value="SULFATASE_1"/>
    <property type="match status" value="1"/>
</dbReference>
<dbReference type="EMBL" id="CAAHFH010000003">
    <property type="protein sequence ID" value="VGO23122.1"/>
    <property type="molecule type" value="Genomic_DNA"/>
</dbReference>
<name>A0A6C2US16_9BACT</name>
<dbReference type="Pfam" id="PF00884">
    <property type="entry name" value="Sulfatase"/>
    <property type="match status" value="1"/>
</dbReference>
<dbReference type="PANTHER" id="PTHR42693:SF53">
    <property type="entry name" value="ENDO-4-O-SULFATASE"/>
    <property type="match status" value="1"/>
</dbReference>
<dbReference type="InterPro" id="IPR017850">
    <property type="entry name" value="Alkaline_phosphatase_core_sf"/>
</dbReference>
<evidence type="ECO:0000256" key="4">
    <source>
        <dbReference type="ARBA" id="ARBA00022837"/>
    </source>
</evidence>
<dbReference type="Gene3D" id="3.40.720.10">
    <property type="entry name" value="Alkaline Phosphatase, subunit A"/>
    <property type="match status" value="1"/>
</dbReference>
<evidence type="ECO:0000313" key="8">
    <source>
        <dbReference type="Proteomes" id="UP000346198"/>
    </source>
</evidence>
<dbReference type="SUPFAM" id="SSF53649">
    <property type="entry name" value="Alkaline phosphatase-like"/>
    <property type="match status" value="1"/>
</dbReference>
<evidence type="ECO:0000256" key="5">
    <source>
        <dbReference type="SAM" id="SignalP"/>
    </source>
</evidence>
<keyword evidence="3" id="KW-0378">Hydrolase</keyword>
<dbReference type="InterPro" id="IPR024607">
    <property type="entry name" value="Sulfatase_CS"/>
</dbReference>
<accession>A0A6C2US16</accession>
<organism evidence="7 8">
    <name type="scientific">Pontiella sulfatireligans</name>
    <dbReference type="NCBI Taxonomy" id="2750658"/>
    <lineage>
        <taxon>Bacteria</taxon>
        <taxon>Pseudomonadati</taxon>
        <taxon>Kiritimatiellota</taxon>
        <taxon>Kiritimatiellia</taxon>
        <taxon>Kiritimatiellales</taxon>
        <taxon>Pontiellaceae</taxon>
        <taxon>Pontiella</taxon>
    </lineage>
</organism>
<dbReference type="Gene3D" id="3.30.1120.10">
    <property type="match status" value="1"/>
</dbReference>
<dbReference type="InterPro" id="IPR050738">
    <property type="entry name" value="Sulfatase"/>
</dbReference>
<keyword evidence="8" id="KW-1185">Reference proteome</keyword>
<dbReference type="PANTHER" id="PTHR42693">
    <property type="entry name" value="ARYLSULFATASE FAMILY MEMBER"/>
    <property type="match status" value="1"/>
</dbReference>
<dbReference type="GO" id="GO:0046872">
    <property type="term" value="F:metal ion binding"/>
    <property type="evidence" value="ECO:0007669"/>
    <property type="project" value="UniProtKB-KW"/>
</dbReference>
<feature type="signal peptide" evidence="5">
    <location>
        <begin position="1"/>
        <end position="23"/>
    </location>
</feature>
<protein>
    <submittedName>
        <fullName evidence="7">Arylsulfatase</fullName>
    </submittedName>
</protein>
<dbReference type="InterPro" id="IPR000917">
    <property type="entry name" value="Sulfatase_N"/>
</dbReference>
<sequence length="480" mass="53648">MMKRPVFILMVTAAALGMGTALAEPIKPNIIYVITDDMGWGDAGFNGQQKIKTPVMDRLAAEGAVLNAYYAGAPVCGPSRATLMTGRHTGHCKVRGNPKWTQHGKPVGLDESDMTLPKELKRAGYANACYGKWGLNDALVRSGHPLMQGFDEFYGYNTHGEAHFHWPDYLWHNYEKVDLGGPSNWEEKKIYSNDLFTDEAEKFIEAHAGKQPFFLYLAYTIPHLGISVPEDSQVPYRELGWPVKKGNMGHYRNDPDMNVSYAGMISRVDGYMERIVQKLKEQKIDRNTLIIFSSDNGHEFDTGFFDSNGIYSGKKRAVHEGGIRMPAFAWWPGSIKPGGQVDHACAFWDVLPTLCELAGVTPSQATDGISFVPALTGGAQKSHPYLYWEFNEKTGPMQAIRFGNWKAMRHWDFKGEKLGPIKLYDLAKDPAEEKDLAAANPEVMERAETYLKTARTEHPEFPLALLPAAKAHMNKNKGKK</sequence>
<proteinExistence type="inferred from homology"/>
<reference evidence="7 8" key="1">
    <citation type="submission" date="2019-04" db="EMBL/GenBank/DDBJ databases">
        <authorList>
            <person name="Van Vliet M D."/>
        </authorList>
    </citation>
    <scope>NUCLEOTIDE SEQUENCE [LARGE SCALE GENOMIC DNA]</scope>
    <source>
        <strain evidence="7 8">F21</strain>
    </source>
</reference>
<comment type="similarity">
    <text evidence="1">Belongs to the sulfatase family.</text>
</comment>
<dbReference type="AlphaFoldDB" id="A0A6C2US16"/>
<dbReference type="Proteomes" id="UP000346198">
    <property type="component" value="Unassembled WGS sequence"/>
</dbReference>
<evidence type="ECO:0000256" key="3">
    <source>
        <dbReference type="ARBA" id="ARBA00022801"/>
    </source>
</evidence>
<evidence type="ECO:0000313" key="7">
    <source>
        <dbReference type="EMBL" id="VGO23122.1"/>
    </source>
</evidence>